<feature type="transmembrane region" description="Helical" evidence="1">
    <location>
        <begin position="1999"/>
        <end position="2019"/>
    </location>
</feature>
<organism evidence="2 3">
    <name type="scientific">Lignipirellula cremea</name>
    <dbReference type="NCBI Taxonomy" id="2528010"/>
    <lineage>
        <taxon>Bacteria</taxon>
        <taxon>Pseudomonadati</taxon>
        <taxon>Planctomycetota</taxon>
        <taxon>Planctomycetia</taxon>
        <taxon>Pirellulales</taxon>
        <taxon>Pirellulaceae</taxon>
        <taxon>Lignipirellula</taxon>
    </lineage>
</organism>
<feature type="transmembrane region" description="Helical" evidence="1">
    <location>
        <begin position="1344"/>
        <end position="1363"/>
    </location>
</feature>
<feature type="transmembrane region" description="Helical" evidence="1">
    <location>
        <begin position="982"/>
        <end position="1003"/>
    </location>
</feature>
<feature type="transmembrane region" description="Helical" evidence="1">
    <location>
        <begin position="387"/>
        <end position="405"/>
    </location>
</feature>
<feature type="transmembrane region" description="Helical" evidence="1">
    <location>
        <begin position="1203"/>
        <end position="1221"/>
    </location>
</feature>
<feature type="transmembrane region" description="Helical" evidence="1">
    <location>
        <begin position="775"/>
        <end position="796"/>
    </location>
</feature>
<feature type="transmembrane region" description="Helical" evidence="1">
    <location>
        <begin position="583"/>
        <end position="600"/>
    </location>
</feature>
<feature type="transmembrane region" description="Helical" evidence="1">
    <location>
        <begin position="517"/>
        <end position="535"/>
    </location>
</feature>
<dbReference type="KEGG" id="lcre:Pla8534_60150"/>
<keyword evidence="1" id="KW-0812">Transmembrane</keyword>
<proteinExistence type="predicted"/>
<keyword evidence="1" id="KW-0472">Membrane</keyword>
<feature type="transmembrane region" description="Helical" evidence="1">
    <location>
        <begin position="838"/>
        <end position="860"/>
    </location>
</feature>
<feature type="transmembrane region" description="Helical" evidence="1">
    <location>
        <begin position="542"/>
        <end position="563"/>
    </location>
</feature>
<feature type="transmembrane region" description="Helical" evidence="1">
    <location>
        <begin position="1446"/>
        <end position="1466"/>
    </location>
</feature>
<feature type="transmembrane region" description="Helical" evidence="1">
    <location>
        <begin position="1024"/>
        <end position="1051"/>
    </location>
</feature>
<feature type="transmembrane region" description="Helical" evidence="1">
    <location>
        <begin position="749"/>
        <end position="769"/>
    </location>
</feature>
<feature type="transmembrane region" description="Helical" evidence="1">
    <location>
        <begin position="1172"/>
        <end position="1191"/>
    </location>
</feature>
<protein>
    <submittedName>
        <fullName evidence="2">Uncharacterized protein</fullName>
    </submittedName>
</protein>
<feature type="transmembrane region" description="Helical" evidence="1">
    <location>
        <begin position="1774"/>
        <end position="1793"/>
    </location>
</feature>
<feature type="transmembrane region" description="Helical" evidence="1">
    <location>
        <begin position="240"/>
        <end position="261"/>
    </location>
</feature>
<feature type="transmembrane region" description="Helical" evidence="1">
    <location>
        <begin position="716"/>
        <end position="737"/>
    </location>
</feature>
<feature type="transmembrane region" description="Helical" evidence="1">
    <location>
        <begin position="644"/>
        <end position="664"/>
    </location>
</feature>
<feature type="transmembrane region" description="Helical" evidence="1">
    <location>
        <begin position="490"/>
        <end position="511"/>
    </location>
</feature>
<feature type="transmembrane region" description="Helical" evidence="1">
    <location>
        <begin position="1071"/>
        <end position="1088"/>
    </location>
</feature>
<feature type="transmembrane region" description="Helical" evidence="1">
    <location>
        <begin position="953"/>
        <end position="970"/>
    </location>
</feature>
<feature type="transmembrane region" description="Helical" evidence="1">
    <location>
        <begin position="1400"/>
        <end position="1426"/>
    </location>
</feature>
<feature type="transmembrane region" description="Helical" evidence="1">
    <location>
        <begin position="267"/>
        <end position="288"/>
    </location>
</feature>
<feature type="transmembrane region" description="Helical" evidence="1">
    <location>
        <begin position="612"/>
        <end position="632"/>
    </location>
</feature>
<sequence length="2065" mass="219115">MAAGGVHMRILFELFPGLICLAVGGGLVYLLVMFVIWLGRKLHQDGNNLRPGIPQCVNCGRQSQMPGGVCPYCSAPVSRGVLLSDLQATVRQLQRLHEQGRLADSQQEELMAMLRVEHARLTCQPVPEPVLQPSTRSAEAVASPALPQPPARPAEVVAEDAPVTCPLPERLSSPFKPASPPVEHLSPVVASNVHPLDRPVEVEFVEPSVPSRSAVEQGQLRLAELLQTFMQEKNIRWGELLSGLLIVGSAVGLVISLRATLNAAIPYFPALLFMLGTAAIHGAGIYTLRRWNLRSTSRGVLVIGSLLAPLNFFAASVLAGSGEQMRPLTDPAYLAAVTIGLLSFGGMVYLASRALMPQGWQRLWLAILGPSVGQLLINRLAGGPLTTLGATLLLAPPLTAFLVAGGWQLARAQKWRAISAGRAGELYLLLGTGTFSFAVALGLLLVKSPETTAVMASLAPSLSLALAVLLAAGLLLHNRTRGPRLATQRLLGTSTAVLAGMLMVGTVALAWPRPELLVAVGLVNFLLLSALAVLARLPVLHPAALGCLTFAVLTGLPAASGQLELAGTTGAGLVQCLLSGRSGAVLTGLALAVWGAAAVWRRWRRTEDAVQYLATAVGLLAIGLVMAVQAGFRAGVQEAGWAAPLLLLDAGLLLAGGAGLLIDLRRSLPGYGREWRMVLTWGGSALLLAALVQGLVWNAWVREGLAWATLLPEHPWLLAAMAHAGLTLLLAGGWLVSKRLRGPAVLADPFVGPLLVSAMAISGLALVGVCRLPQGHYGMAGGYTLGIAFVWLGAAIAADRRALFTVFQSLLTLGAGLLLLAVGLHYEAWNGRLFDLYFAAWVLLASAGWCAFWPLLRVGLRRWEATRRLLSDAGGTVDRALLAASVGLLLFVAIASAGPAVLAELGSLLPVGVLGKTFVLAAQEAIGGVTGWAILALAAATVVACWERGSTSVVVWGCLLGAAAAWWGAAQASEAVAAASTLRWLLAGFAVLVAAAVCGRQWLEEWLQRCRLLNERADFRGAAPTAATLSLVLAVGPILMITGATVLLRLAGETLGGPLAGTLFARLGPELSFLAPLLLLAGVFWAFAIRERQPILAVGATVLGQIGATLGFLLYMADSPLNPAVKEVLCWHTNVVALACSSWLWFGLARWTGERDERASHWLRAPFLIQRGLTLLLASAAPVLAIASILLEPQRVDRYLATLGLWPAWLGLLLAAGLVLWQVRVRWQWERLLPTVLVLFAGLGGAALQVRFPSVPWLGYHLLTACWLAGGGASVVWATLVRRQEDPARVLAARECAGVLIGATVCWALAGFGGDPWPEWSGGMLLGSVLVLCCLGWSTPWRRLEYVSGLLAPVGVFLLLASSSIQEQGWLNLASLMLAAAMMVALWWEGLEVRRQQSDVAACLGIGAAPWAAIGGGLLLLVWSGGGLLLTSVVRSHLSSPWVFDFSGWATWFAWLAWIALLTLALWDRRQRFALPCLYMAGLVLAALLLDKAEDFYAGPLNRMTPDLAVRVTFAAVGVLLGAYGALTGWLWRQGGKLARRGTRLGVPETSLGLQQVAQWLPGMSVVLALIAAGVSSLADLGFADREVRVLAAFGPVLAAAGLAFQAEAEQRDWLQRLSLLLATFSALLVSWADMPPGWEPAIVLSRAIRILVVLSALAVAFPLGAGRWFPAAGWRDSLMEAARGCCVAAIAALLGVLACEAAYFGQVVGYTGAPIDGVQTAVVAVALSGLMGVLLWSALASERATDQPDDAPTDLEGAWKQMFTPTGMPWRMAYVYAAQLVGGLLFAHFYLASPEWFGGVVRTFWPYLVLLLAGLGVGAGEVFRRRGLVVLGEPLQRTASLLPLVPLAAIWALPAGHPLAYESLGVSGPLVALLAGLVYVGLAATRRSLASALAACAAGNLALWLVLGESGFDWRQNPQLWLIPPAISVLIAAQVQRDRLERGLLTAVRYGAISVIYLSSTAELMLSGEELRLWPPMVLMGLSAAGVLAGIMLQVRAFLYYGSFFVLLAILSMVSRAAQAIEHVWPWWAFGMALGVCILVLFGLFEMKREQINAWIGRVRTWEP</sequence>
<feature type="transmembrane region" description="Helical" evidence="1">
    <location>
        <begin position="363"/>
        <end position="381"/>
    </location>
</feature>
<evidence type="ECO:0000256" key="1">
    <source>
        <dbReference type="SAM" id="Phobius"/>
    </source>
</evidence>
<feature type="transmembrane region" description="Helical" evidence="1">
    <location>
        <begin position="1510"/>
        <end position="1532"/>
    </location>
</feature>
<feature type="transmembrane region" description="Helical" evidence="1">
    <location>
        <begin position="676"/>
        <end position="696"/>
    </location>
</feature>
<feature type="transmembrane region" description="Helical" evidence="1">
    <location>
        <begin position="458"/>
        <end position="478"/>
    </location>
</feature>
<evidence type="ECO:0000313" key="2">
    <source>
        <dbReference type="EMBL" id="QDU98154.1"/>
    </source>
</evidence>
<feature type="transmembrane region" description="Helical" evidence="1">
    <location>
        <begin position="1560"/>
        <end position="1584"/>
    </location>
</feature>
<feature type="transmembrane region" description="Helical" evidence="1">
    <location>
        <begin position="1974"/>
        <end position="1992"/>
    </location>
</feature>
<feature type="transmembrane region" description="Helical" evidence="1">
    <location>
        <begin position="1095"/>
        <end position="1117"/>
    </location>
</feature>
<feature type="transmembrane region" description="Helical" evidence="1">
    <location>
        <begin position="2025"/>
        <end position="2046"/>
    </location>
</feature>
<feature type="transmembrane region" description="Helical" evidence="1">
    <location>
        <begin position="332"/>
        <end position="351"/>
    </location>
</feature>
<feature type="transmembrane region" description="Helical" evidence="1">
    <location>
        <begin position="1860"/>
        <end position="1883"/>
    </location>
</feature>
<accession>A0A518E262</accession>
<reference evidence="2 3" key="1">
    <citation type="submission" date="2019-02" db="EMBL/GenBank/DDBJ databases">
        <title>Deep-cultivation of Planctomycetes and their phenomic and genomic characterization uncovers novel biology.</title>
        <authorList>
            <person name="Wiegand S."/>
            <person name="Jogler M."/>
            <person name="Boedeker C."/>
            <person name="Pinto D."/>
            <person name="Vollmers J."/>
            <person name="Rivas-Marin E."/>
            <person name="Kohn T."/>
            <person name="Peeters S.H."/>
            <person name="Heuer A."/>
            <person name="Rast P."/>
            <person name="Oberbeckmann S."/>
            <person name="Bunk B."/>
            <person name="Jeske O."/>
            <person name="Meyerdierks A."/>
            <person name="Storesund J.E."/>
            <person name="Kallscheuer N."/>
            <person name="Luecker S."/>
            <person name="Lage O.M."/>
            <person name="Pohl T."/>
            <person name="Merkel B.J."/>
            <person name="Hornburger P."/>
            <person name="Mueller R.-W."/>
            <person name="Bruemmer F."/>
            <person name="Labrenz M."/>
            <person name="Spormann A.M."/>
            <person name="Op den Camp H."/>
            <person name="Overmann J."/>
            <person name="Amann R."/>
            <person name="Jetten M.S.M."/>
            <person name="Mascher T."/>
            <person name="Medema M.H."/>
            <person name="Devos D.P."/>
            <person name="Kaster A.-K."/>
            <person name="Ovreas L."/>
            <person name="Rohde M."/>
            <person name="Galperin M.Y."/>
            <person name="Jogler C."/>
        </authorList>
    </citation>
    <scope>NUCLEOTIDE SEQUENCE [LARGE SCALE GENOMIC DNA]</scope>
    <source>
        <strain evidence="2 3">Pla85_3_4</strain>
    </source>
</reference>
<feature type="transmembrane region" description="Helical" evidence="1">
    <location>
        <begin position="1590"/>
        <end position="1607"/>
    </location>
</feature>
<feature type="transmembrane region" description="Helical" evidence="1">
    <location>
        <begin position="1473"/>
        <end position="1490"/>
    </location>
</feature>
<feature type="transmembrane region" description="Helical" evidence="1">
    <location>
        <begin position="1320"/>
        <end position="1337"/>
    </location>
</feature>
<feature type="transmembrane region" description="Helical" evidence="1">
    <location>
        <begin position="925"/>
        <end position="946"/>
    </location>
</feature>
<feature type="transmembrane region" description="Helical" evidence="1">
    <location>
        <begin position="1836"/>
        <end position="1854"/>
    </location>
</feature>
<feature type="transmembrane region" description="Helical" evidence="1">
    <location>
        <begin position="1718"/>
        <end position="1740"/>
    </location>
</feature>
<feature type="transmembrane region" description="Helical" evidence="1">
    <location>
        <begin position="1805"/>
        <end position="1824"/>
    </location>
</feature>
<keyword evidence="1" id="KW-1133">Transmembrane helix</keyword>
<name>A0A518E262_9BACT</name>
<evidence type="ECO:0000313" key="3">
    <source>
        <dbReference type="Proteomes" id="UP000317648"/>
    </source>
</evidence>
<feature type="transmembrane region" description="Helical" evidence="1">
    <location>
        <begin position="1648"/>
        <end position="1670"/>
    </location>
</feature>
<dbReference type="EMBL" id="CP036433">
    <property type="protein sequence ID" value="QDU98154.1"/>
    <property type="molecule type" value="Genomic_DNA"/>
</dbReference>
<feature type="transmembrane region" description="Helical" evidence="1">
    <location>
        <begin position="803"/>
        <end position="826"/>
    </location>
</feature>
<dbReference type="Proteomes" id="UP000317648">
    <property type="component" value="Chromosome"/>
</dbReference>
<feature type="transmembrane region" description="Helical" evidence="1">
    <location>
        <begin position="14"/>
        <end position="38"/>
    </location>
</feature>
<feature type="transmembrane region" description="Helical" evidence="1">
    <location>
        <begin position="1292"/>
        <end position="1314"/>
    </location>
</feature>
<feature type="transmembrane region" description="Helical" evidence="1">
    <location>
        <begin position="1233"/>
        <end position="1252"/>
    </location>
</feature>
<feature type="transmembrane region" description="Helical" evidence="1">
    <location>
        <begin position="1258"/>
        <end position="1280"/>
    </location>
</feature>
<feature type="transmembrane region" description="Helical" evidence="1">
    <location>
        <begin position="1682"/>
        <end position="1706"/>
    </location>
</feature>
<feature type="transmembrane region" description="Helical" evidence="1">
    <location>
        <begin position="1890"/>
        <end position="1908"/>
    </location>
</feature>
<feature type="transmembrane region" description="Helical" evidence="1">
    <location>
        <begin position="1369"/>
        <end position="1388"/>
    </location>
</feature>
<keyword evidence="3" id="KW-1185">Reference proteome</keyword>
<feature type="transmembrane region" description="Helical" evidence="1">
    <location>
        <begin position="881"/>
        <end position="905"/>
    </location>
</feature>
<feature type="transmembrane region" description="Helical" evidence="1">
    <location>
        <begin position="300"/>
        <end position="320"/>
    </location>
</feature>
<gene>
    <name evidence="2" type="ORF">Pla8534_60150</name>
</gene>
<feature type="transmembrane region" description="Helical" evidence="1">
    <location>
        <begin position="426"/>
        <end position="446"/>
    </location>
</feature>
<feature type="transmembrane region" description="Helical" evidence="1">
    <location>
        <begin position="1614"/>
        <end position="1633"/>
    </location>
</feature>
<feature type="transmembrane region" description="Helical" evidence="1">
    <location>
        <begin position="1129"/>
        <end position="1151"/>
    </location>
</feature>